<keyword evidence="5" id="KW-1185">Reference proteome</keyword>
<proteinExistence type="predicted"/>
<dbReference type="InterPro" id="IPR029062">
    <property type="entry name" value="Class_I_gatase-like"/>
</dbReference>
<reference evidence="4 5" key="1">
    <citation type="journal article" date="2013" name="Genome Announc.">
        <title>Draft Genome Sequence of the Cellulolytic, Mesophilic, Anaerobic Bacterium Clostridium termitidis Strain CT1112 (DSM 5398).</title>
        <authorList>
            <person name="Lal S."/>
            <person name="Ramachandran U."/>
            <person name="Zhang X."/>
            <person name="Munir R."/>
            <person name="Sparling R."/>
            <person name="Levin D.B."/>
        </authorList>
    </citation>
    <scope>NUCLEOTIDE SEQUENCE [LARGE SCALE GENOMIC DNA]</scope>
    <source>
        <strain evidence="4 5">CT1112</strain>
    </source>
</reference>
<accession>S0FK88</accession>
<dbReference type="CDD" id="cd00198">
    <property type="entry name" value="vWFA"/>
    <property type="match status" value="1"/>
</dbReference>
<feature type="transmembrane region" description="Helical" evidence="2">
    <location>
        <begin position="821"/>
        <end position="839"/>
    </location>
</feature>
<evidence type="ECO:0000313" key="4">
    <source>
        <dbReference type="EMBL" id="EMS72242.1"/>
    </source>
</evidence>
<feature type="region of interest" description="Disordered" evidence="1">
    <location>
        <begin position="871"/>
        <end position="930"/>
    </location>
</feature>
<dbReference type="PANTHER" id="PTHR37947:SF2">
    <property type="entry name" value="VON WILLEBRAND FACTOR TYPE A"/>
    <property type="match status" value="1"/>
</dbReference>
<dbReference type="RefSeq" id="WP_004625233.1">
    <property type="nucleotide sequence ID" value="NZ_AORV01000028.1"/>
</dbReference>
<dbReference type="SUPFAM" id="SSF52317">
    <property type="entry name" value="Class I glutamine amidotransferase-like"/>
    <property type="match status" value="1"/>
</dbReference>
<dbReference type="eggNOG" id="COG2304">
    <property type="taxonomic scope" value="Bacteria"/>
</dbReference>
<comment type="caution">
    <text evidence="4">The sequence shown here is derived from an EMBL/GenBank/DDBJ whole genome shotgun (WGS) entry which is preliminary data.</text>
</comment>
<dbReference type="EMBL" id="AORV01000028">
    <property type="protein sequence ID" value="EMS72242.1"/>
    <property type="molecule type" value="Genomic_DNA"/>
</dbReference>
<keyword evidence="2" id="KW-0812">Transmembrane</keyword>
<dbReference type="PROSITE" id="PS50234">
    <property type="entry name" value="VWFA"/>
    <property type="match status" value="1"/>
</dbReference>
<feature type="domain" description="VWFA" evidence="3">
    <location>
        <begin position="409"/>
        <end position="580"/>
    </location>
</feature>
<evidence type="ECO:0000259" key="3">
    <source>
        <dbReference type="PROSITE" id="PS50234"/>
    </source>
</evidence>
<dbReference type="InterPro" id="IPR036465">
    <property type="entry name" value="vWFA_dom_sf"/>
</dbReference>
<evidence type="ECO:0000256" key="1">
    <source>
        <dbReference type="SAM" id="MobiDB-lite"/>
    </source>
</evidence>
<keyword evidence="2" id="KW-0472">Membrane</keyword>
<feature type="compositionally biased region" description="Basic and acidic residues" evidence="1">
    <location>
        <begin position="910"/>
        <end position="924"/>
    </location>
</feature>
<dbReference type="AlphaFoldDB" id="S0FK88"/>
<sequence>MGLSFERPYLLLLIPILLGLVLLLSTKWLKRLNKSKKTWIIALRCAVLTLLVLALSGMSLTWKLNNVTTLFLIDASDSTHSSKGDMEEFIKEAYKLKGPKDKLGVISFGDNAQVESFISDETNFSQIEGKINGNYTNIENALATALSLFPANSNKRVVLISDGEENSGNAGRIALSLQEQGIDFKYHKIEKSAGEEALVEKIEVPERLALDEEFNLVVTINSTAVQKAKLSLVSERTKLSEQTVQLQKGLNKFVFRDKAVTGGFKSYNVLIEPEKDSQPKNNEASCYTNIVAKPRILVIEDSEGESEELVKMLKASSADYTVVNARAAPGNIHDMNIYKTIITCNVQIDSLNEGFRNSIESYVKDFGGGFIATGGDNSFALGGYSKTPLEKVLPVYMDMRGKKEAPKMAMLLIIDKSGSMSEGVAGISKVDMAKEGAIRSLDSLRVGKDEIGVLSLDGAYSWVVKRQVINDPGAIEEDIGSIRADGGTSIIPSLEAAYNSLKESDAKIKHIILLTDGLAERTGYDTLLSNINKENITVSTVAVGQDSDKQLLSMIANRCSGRFYITDAYTNIPSIFTKETFMAARTYLNNREFTPAINYEHSVLKGVAEGGLPSLLGYVGASQKETARVVLKSDEDDPILTVWQYGLGKAVAWNSDVSGKWNANYIPWNKNLKLWQNIINFTVENYDNENASLEITQQGSKATVSLKNKNFENELNSVATVISPSGESFETRLNPVAPGQYSGSFDIKEDGVYMVSGKQELNGELINAVKQGYAVQYSPEYKINSSDNLEKLVAGIGGKMITQPKEVYTGDLQYKRGQRDLTAYLISLFLILFMLDIALRRLSLNKNKLQHALETAGGKVRAIIVRKPVKSGNDFGQREHPGDIKAVSNKPDSAAGYGNIDSYADIEQESEQKDRPVKDGERTIESNTLDTSQLLKRKKFK</sequence>
<dbReference type="Pfam" id="PF13519">
    <property type="entry name" value="VWA_2"/>
    <property type="match status" value="1"/>
</dbReference>
<dbReference type="Pfam" id="PF07090">
    <property type="entry name" value="GATase1_like"/>
    <property type="match status" value="1"/>
</dbReference>
<dbReference type="SUPFAM" id="SSF53300">
    <property type="entry name" value="vWA-like"/>
    <property type="match status" value="2"/>
</dbReference>
<dbReference type="STRING" id="1195236.CTER_1806"/>
<protein>
    <submittedName>
        <fullName evidence="4">Uncharacterized membrane protein</fullName>
    </submittedName>
</protein>
<dbReference type="Gene3D" id="3.40.50.410">
    <property type="entry name" value="von Willebrand factor, type A domain"/>
    <property type="match status" value="2"/>
</dbReference>
<dbReference type="eggNOG" id="COG5426">
    <property type="taxonomic scope" value="Bacteria"/>
</dbReference>
<dbReference type="PANTHER" id="PTHR37947">
    <property type="entry name" value="BLL2462 PROTEIN"/>
    <property type="match status" value="1"/>
</dbReference>
<dbReference type="SMART" id="SM00327">
    <property type="entry name" value="VWA"/>
    <property type="match status" value="2"/>
</dbReference>
<evidence type="ECO:0000256" key="2">
    <source>
        <dbReference type="SAM" id="Phobius"/>
    </source>
</evidence>
<feature type="transmembrane region" description="Helical" evidence="2">
    <location>
        <begin position="12"/>
        <end position="29"/>
    </location>
</feature>
<organism evidence="4 5">
    <name type="scientific">Ruminiclostridium cellobioparum subsp. termitidis CT1112</name>
    <dbReference type="NCBI Taxonomy" id="1195236"/>
    <lineage>
        <taxon>Bacteria</taxon>
        <taxon>Bacillati</taxon>
        <taxon>Bacillota</taxon>
        <taxon>Clostridia</taxon>
        <taxon>Eubacteriales</taxon>
        <taxon>Oscillospiraceae</taxon>
        <taxon>Ruminiclostridium</taxon>
    </lineage>
</organism>
<name>S0FK88_RUMCE</name>
<dbReference type="InterPro" id="IPR002035">
    <property type="entry name" value="VWF_A"/>
</dbReference>
<gene>
    <name evidence="4" type="ORF">CTER_1806</name>
</gene>
<dbReference type="PATRIC" id="fig|1195236.3.peg.2128"/>
<dbReference type="Proteomes" id="UP000014155">
    <property type="component" value="Unassembled WGS sequence"/>
</dbReference>
<dbReference type="Pfam" id="PF00092">
    <property type="entry name" value="VWA"/>
    <property type="match status" value="1"/>
</dbReference>
<feature type="transmembrane region" description="Helical" evidence="2">
    <location>
        <begin position="41"/>
        <end position="62"/>
    </location>
</feature>
<keyword evidence="2" id="KW-1133">Transmembrane helix</keyword>
<evidence type="ECO:0000313" key="5">
    <source>
        <dbReference type="Proteomes" id="UP000014155"/>
    </source>
</evidence>
<dbReference type="Gene3D" id="3.40.50.880">
    <property type="match status" value="1"/>
</dbReference>
<dbReference type="InterPro" id="IPR010768">
    <property type="entry name" value="GATase1-like"/>
</dbReference>